<dbReference type="Proteomes" id="UP000019384">
    <property type="component" value="Unassembled WGS sequence"/>
</dbReference>
<dbReference type="GO" id="GO:0008270">
    <property type="term" value="F:zinc ion binding"/>
    <property type="evidence" value="ECO:0007669"/>
    <property type="project" value="InterPro"/>
</dbReference>
<dbReference type="GO" id="GO:0000981">
    <property type="term" value="F:DNA-binding transcription factor activity, RNA polymerase II-specific"/>
    <property type="evidence" value="ECO:0007669"/>
    <property type="project" value="InterPro"/>
</dbReference>
<feature type="compositionally biased region" description="Polar residues" evidence="8">
    <location>
        <begin position="1"/>
        <end position="10"/>
    </location>
</feature>
<keyword evidence="5" id="KW-0238">DNA-binding</keyword>
<proteinExistence type="predicted"/>
<evidence type="ECO:0000256" key="4">
    <source>
        <dbReference type="ARBA" id="ARBA00023015"/>
    </source>
</evidence>
<evidence type="ECO:0000256" key="6">
    <source>
        <dbReference type="ARBA" id="ARBA00023163"/>
    </source>
</evidence>
<dbReference type="InterPro" id="IPR036864">
    <property type="entry name" value="Zn2-C6_fun-type_DNA-bd_sf"/>
</dbReference>
<keyword evidence="4" id="KW-0805">Transcription regulation</keyword>
<evidence type="ECO:0000256" key="5">
    <source>
        <dbReference type="ARBA" id="ARBA00023125"/>
    </source>
</evidence>
<reference evidence="10" key="2">
    <citation type="submission" date="2014-02" db="EMBL/GenBank/DDBJ databases">
        <title>Complete DNA sequence of /Kuraishia capsulata/ illustrates novel genomic features among budding yeasts (/Saccharomycotina/).</title>
        <authorList>
            <person name="Morales L."/>
            <person name="Noel B."/>
            <person name="Porcel B."/>
            <person name="Marcet-Houben M."/>
            <person name="Hullo M-F."/>
            <person name="Sacerdot C."/>
            <person name="Tekaia F."/>
            <person name="Leh-Louis V."/>
            <person name="Despons L."/>
            <person name="Khanna V."/>
            <person name="Aury J-M."/>
            <person name="Barbe V."/>
            <person name="Couloux A."/>
            <person name="Labadie K."/>
            <person name="Pelletier E."/>
            <person name="Souciet J-L."/>
            <person name="Boekhout T."/>
            <person name="Gabaldon T."/>
            <person name="Wincker P."/>
            <person name="Dujon B."/>
        </authorList>
    </citation>
    <scope>NUCLEOTIDE SEQUENCE</scope>
    <source>
        <strain evidence="10">CBS 1993</strain>
    </source>
</reference>
<dbReference type="InterPro" id="IPR051089">
    <property type="entry name" value="prtT"/>
</dbReference>
<dbReference type="STRING" id="1382522.W6MM16"/>
<dbReference type="GO" id="GO:0000976">
    <property type="term" value="F:transcription cis-regulatory region binding"/>
    <property type="evidence" value="ECO:0007669"/>
    <property type="project" value="TreeGrafter"/>
</dbReference>
<evidence type="ECO:0000256" key="2">
    <source>
        <dbReference type="ARBA" id="ARBA00022723"/>
    </source>
</evidence>
<evidence type="ECO:0000259" key="9">
    <source>
        <dbReference type="PROSITE" id="PS50048"/>
    </source>
</evidence>
<sequence>MPNQDTSTTSRVDETTRTPLDTDRPVSRVLTISELQYTQPELQLGNINVNLAEAKQNKRKSSTEDSGAPQKRKITKKAAKACNECRKQKSKCFAFNNNIGCLRCSSVGRVCSFEEEALKRDNVPPHAGIQLDGDYGAFGPSGANDLLNRPLRMPGGTVGMDSKLQTIQRDVSQILAILKTPSAKPRTEASSEPALIVGSNEETANTPVTPINNLNHVRIKGGMEVDINSMRTFGKPSSAFLTSPYMIYSSSCSENALPIPIQQLLNPVYSSVASQRDIITLKILSADQASTLLQHFRDRYGRWVSFPEKFTTEMIMKKLRARCPLLLTVACTLALKYSDPYLKKQVYQLLLHTLQIDLNACMLQIPQSLEFLQALVILSIYGLSFSSESFTIDAWYLSGCALQHFITKDSLGTLLVNRDEGVDEEFHKLTTYRVWNHLSLVHLVYCILSGRQSIIDELGFGISRKILELPRSTNFDGRMIAELSLHLVVYNFIQSGNTVREALPIVRDELRYWLEQWGYLFDQPANEFVEMGYHYGYFMVLYNWTYKNHLNKMSMGEDAAASPPSITTVLEYADSLSMRSMLYHAQKVVDAVNSVENDSYFAFLSNQIHLAALSSALMLVNLSSIIAKRSLSNTVPSLDMSSSSGIIGDIFDSGTSTSLGDDSLNKIGMSNTELSANLAKCAELSSRFRRVSTGDDDSAAKFSMAIDDVLNTCFPTYESKQY</sequence>
<dbReference type="SUPFAM" id="SSF57701">
    <property type="entry name" value="Zn2/Cys6 DNA-binding domain"/>
    <property type="match status" value="1"/>
</dbReference>
<evidence type="ECO:0000256" key="8">
    <source>
        <dbReference type="SAM" id="MobiDB-lite"/>
    </source>
</evidence>
<name>W6MM16_9ASCO</name>
<reference evidence="10" key="1">
    <citation type="submission" date="2013-12" db="EMBL/GenBank/DDBJ databases">
        <authorList>
            <person name="Genoscope - CEA"/>
        </authorList>
    </citation>
    <scope>NUCLEOTIDE SEQUENCE</scope>
    <source>
        <strain evidence="10">CBS 1993</strain>
    </source>
</reference>
<dbReference type="AlphaFoldDB" id="W6MM16"/>
<dbReference type="SMART" id="SM00066">
    <property type="entry name" value="GAL4"/>
    <property type="match status" value="1"/>
</dbReference>
<evidence type="ECO:0000256" key="1">
    <source>
        <dbReference type="ARBA" id="ARBA00004123"/>
    </source>
</evidence>
<evidence type="ECO:0000313" key="11">
    <source>
        <dbReference type="Proteomes" id="UP000019384"/>
    </source>
</evidence>
<dbReference type="Gene3D" id="4.10.240.10">
    <property type="entry name" value="Zn(2)-C6 fungal-type DNA-binding domain"/>
    <property type="match status" value="1"/>
</dbReference>
<evidence type="ECO:0000313" key="10">
    <source>
        <dbReference type="EMBL" id="CDK27541.1"/>
    </source>
</evidence>
<dbReference type="PANTHER" id="PTHR31845:SF34">
    <property type="entry name" value="TRANSCRIPTIONAL ACTIVATOR OF PROTEASES PRTT"/>
    <property type="match status" value="1"/>
</dbReference>
<dbReference type="CDD" id="cd12148">
    <property type="entry name" value="fungal_TF_MHR"/>
    <property type="match status" value="1"/>
</dbReference>
<feature type="compositionally biased region" description="Basic and acidic residues" evidence="8">
    <location>
        <begin position="11"/>
        <end position="25"/>
    </location>
</feature>
<accession>W6MM16</accession>
<protein>
    <recommendedName>
        <fullName evidence="9">Zn(2)-C6 fungal-type domain-containing protein</fullName>
    </recommendedName>
</protein>
<dbReference type="Pfam" id="PF00172">
    <property type="entry name" value="Zn_clus"/>
    <property type="match status" value="1"/>
</dbReference>
<gene>
    <name evidence="10" type="ORF">KUCA_T00003519001</name>
</gene>
<feature type="region of interest" description="Disordered" evidence="8">
    <location>
        <begin position="1"/>
        <end position="25"/>
    </location>
</feature>
<keyword evidence="3" id="KW-0862">Zinc</keyword>
<dbReference type="GO" id="GO:0005634">
    <property type="term" value="C:nucleus"/>
    <property type="evidence" value="ECO:0007669"/>
    <property type="project" value="UniProtKB-SubCell"/>
</dbReference>
<feature type="domain" description="Zn(2)-C6 fungal-type" evidence="9">
    <location>
        <begin position="81"/>
        <end position="113"/>
    </location>
</feature>
<dbReference type="InterPro" id="IPR001138">
    <property type="entry name" value="Zn2Cys6_DnaBD"/>
</dbReference>
<dbReference type="PANTHER" id="PTHR31845">
    <property type="entry name" value="FINGER DOMAIN PROTEIN, PUTATIVE-RELATED"/>
    <property type="match status" value="1"/>
</dbReference>
<dbReference type="PROSITE" id="PS00463">
    <property type="entry name" value="ZN2_CY6_FUNGAL_1"/>
    <property type="match status" value="1"/>
</dbReference>
<organism evidence="10 11">
    <name type="scientific">Kuraishia capsulata CBS 1993</name>
    <dbReference type="NCBI Taxonomy" id="1382522"/>
    <lineage>
        <taxon>Eukaryota</taxon>
        <taxon>Fungi</taxon>
        <taxon>Dikarya</taxon>
        <taxon>Ascomycota</taxon>
        <taxon>Saccharomycotina</taxon>
        <taxon>Pichiomycetes</taxon>
        <taxon>Pichiales</taxon>
        <taxon>Pichiaceae</taxon>
        <taxon>Kuraishia</taxon>
    </lineage>
</organism>
<evidence type="ECO:0000256" key="7">
    <source>
        <dbReference type="ARBA" id="ARBA00023242"/>
    </source>
</evidence>
<dbReference type="PROSITE" id="PS50048">
    <property type="entry name" value="ZN2_CY6_FUNGAL_2"/>
    <property type="match status" value="1"/>
</dbReference>
<keyword evidence="11" id="KW-1185">Reference proteome</keyword>
<dbReference type="CDD" id="cd00067">
    <property type="entry name" value="GAL4"/>
    <property type="match status" value="1"/>
</dbReference>
<keyword evidence="6" id="KW-0804">Transcription</keyword>
<dbReference type="HOGENOM" id="CLU_021797_0_0_1"/>
<dbReference type="EMBL" id="HG793128">
    <property type="protein sequence ID" value="CDK27541.1"/>
    <property type="molecule type" value="Genomic_DNA"/>
</dbReference>
<keyword evidence="7" id="KW-0539">Nucleus</keyword>
<dbReference type="GeneID" id="34520922"/>
<feature type="region of interest" description="Disordered" evidence="8">
    <location>
        <begin position="55"/>
        <end position="75"/>
    </location>
</feature>
<dbReference type="RefSeq" id="XP_022459534.1">
    <property type="nucleotide sequence ID" value="XM_022601942.1"/>
</dbReference>
<comment type="subcellular location">
    <subcellularLocation>
        <location evidence="1">Nucleus</location>
    </subcellularLocation>
</comment>
<dbReference type="OrthoDB" id="2595934at2759"/>
<evidence type="ECO:0000256" key="3">
    <source>
        <dbReference type="ARBA" id="ARBA00022833"/>
    </source>
</evidence>
<keyword evidence="2" id="KW-0479">Metal-binding</keyword>